<keyword evidence="3" id="KW-0547">Nucleotide-binding</keyword>
<dbReference type="Proteomes" id="UP000317158">
    <property type="component" value="Unassembled WGS sequence"/>
</dbReference>
<dbReference type="GO" id="GO:0046872">
    <property type="term" value="F:metal ion binding"/>
    <property type="evidence" value="ECO:0007669"/>
    <property type="project" value="InterPro"/>
</dbReference>
<dbReference type="PROSITE" id="PS50975">
    <property type="entry name" value="ATP_GRASP"/>
    <property type="match status" value="1"/>
</dbReference>
<dbReference type="SUPFAM" id="SSF56059">
    <property type="entry name" value="Glutathione synthetase ATP-binding domain-like"/>
    <property type="match status" value="1"/>
</dbReference>
<protein>
    <submittedName>
        <fullName evidence="5">ATP-grasp domain-containing protein</fullName>
    </submittedName>
</protein>
<dbReference type="InterPro" id="IPR011761">
    <property type="entry name" value="ATP-grasp"/>
</dbReference>
<dbReference type="PANTHER" id="PTHR23132:SF23">
    <property type="entry name" value="D-ALANINE--D-ALANINE LIGASE B"/>
    <property type="match status" value="1"/>
</dbReference>
<name>A0A520KRL7_METT2</name>
<comment type="similarity">
    <text evidence="1">Belongs to the D-alanine--D-alanine ligase family.</text>
</comment>
<evidence type="ECO:0000313" key="5">
    <source>
        <dbReference type="EMBL" id="RZN64430.1"/>
    </source>
</evidence>
<evidence type="ECO:0000256" key="2">
    <source>
        <dbReference type="ARBA" id="ARBA00022598"/>
    </source>
</evidence>
<dbReference type="PANTHER" id="PTHR23132">
    <property type="entry name" value="D-ALANINE--D-ALANINE LIGASE"/>
    <property type="match status" value="1"/>
</dbReference>
<dbReference type="Gene3D" id="3.30.1490.20">
    <property type="entry name" value="ATP-grasp fold, A domain"/>
    <property type="match status" value="1"/>
</dbReference>
<dbReference type="Pfam" id="PF07478">
    <property type="entry name" value="Dala_Dala_lig_C"/>
    <property type="match status" value="1"/>
</dbReference>
<dbReference type="InterPro" id="IPR011095">
    <property type="entry name" value="Dala_Dala_lig_C"/>
</dbReference>
<sequence length="258" mass="29322">MAEEIGRDSKAEPIIADKIRVSYTGSDSQVLRLCNKKDTVKRFLKDRGISVPAFKVFTKYNHCLDIEFSVIVKPVREHGSLGISGDSVVFNPNDLAREVKKILNDFNEPAICEEYINEREISASIMGDGEKARVISLSEISFDISESFPKILPYDAKWSIESDYYEKTKPLCPANIEKKLKEDIEILALSVYRSIGIRDYGRIDFRVRDNKIFVIDVNPNPCINPKDSGFSRALRAADISFKEFVKTLLGFALERARR</sequence>
<reference evidence="5 6" key="1">
    <citation type="journal article" date="2019" name="Nat. Microbiol.">
        <title>Wide diversity of methane and short-chain alkane metabolisms in uncultured archaea.</title>
        <authorList>
            <person name="Borrel G."/>
            <person name="Adam P.S."/>
            <person name="McKay L.J."/>
            <person name="Chen L.X."/>
            <person name="Sierra-Garcia I.N."/>
            <person name="Sieber C.M."/>
            <person name="Letourneur Q."/>
            <person name="Ghozlane A."/>
            <person name="Andersen G.L."/>
            <person name="Li W.J."/>
            <person name="Hallam S.J."/>
            <person name="Muyzer G."/>
            <person name="de Oliveira V.M."/>
            <person name="Inskeep W.P."/>
            <person name="Banfield J.F."/>
            <person name="Gribaldo S."/>
        </authorList>
    </citation>
    <scope>NUCLEOTIDE SEQUENCE [LARGE SCALE GENOMIC DNA]</scope>
    <source>
        <strain evidence="5">NM1a</strain>
    </source>
</reference>
<accession>A0A520KRL7</accession>
<comment type="caution">
    <text evidence="5">The sequence shown here is derived from an EMBL/GenBank/DDBJ whole genome shotgun (WGS) entry which is preliminary data.</text>
</comment>
<keyword evidence="2" id="KW-0436">Ligase</keyword>
<dbReference type="EMBL" id="RXIF01000006">
    <property type="protein sequence ID" value="RZN64430.1"/>
    <property type="molecule type" value="Genomic_DNA"/>
</dbReference>
<dbReference type="AlphaFoldDB" id="A0A520KRL7"/>
<organism evidence="5 6">
    <name type="scientific">Methanoliparum thermophilum</name>
    <dbReference type="NCBI Taxonomy" id="2491083"/>
    <lineage>
        <taxon>Archaea</taxon>
        <taxon>Methanobacteriati</taxon>
        <taxon>Methanobacteriota</taxon>
        <taxon>Candidatus Methanoliparia</taxon>
        <taxon>Candidatus Methanoliparales</taxon>
        <taxon>Candidatus Methanoliparaceae</taxon>
        <taxon>Candidatus Methanoliparum</taxon>
    </lineage>
</organism>
<feature type="domain" description="ATP-grasp" evidence="4">
    <location>
        <begin position="41"/>
        <end position="250"/>
    </location>
</feature>
<evidence type="ECO:0000256" key="1">
    <source>
        <dbReference type="ARBA" id="ARBA00010871"/>
    </source>
</evidence>
<dbReference type="GO" id="GO:0008716">
    <property type="term" value="F:D-alanine-D-alanine ligase activity"/>
    <property type="evidence" value="ECO:0007669"/>
    <property type="project" value="InterPro"/>
</dbReference>
<evidence type="ECO:0000313" key="6">
    <source>
        <dbReference type="Proteomes" id="UP000317158"/>
    </source>
</evidence>
<evidence type="ECO:0000259" key="4">
    <source>
        <dbReference type="PROSITE" id="PS50975"/>
    </source>
</evidence>
<proteinExistence type="inferred from homology"/>
<gene>
    <name evidence="5" type="ORF">EF806_03540</name>
</gene>
<evidence type="ECO:0000256" key="3">
    <source>
        <dbReference type="PROSITE-ProRule" id="PRU00409"/>
    </source>
</evidence>
<keyword evidence="3" id="KW-0067">ATP-binding</keyword>
<dbReference type="InterPro" id="IPR013815">
    <property type="entry name" value="ATP_grasp_subdomain_1"/>
</dbReference>
<dbReference type="Gene3D" id="3.30.470.20">
    <property type="entry name" value="ATP-grasp fold, B domain"/>
    <property type="match status" value="1"/>
</dbReference>
<dbReference type="GO" id="GO:0005524">
    <property type="term" value="F:ATP binding"/>
    <property type="evidence" value="ECO:0007669"/>
    <property type="project" value="UniProtKB-UniRule"/>
</dbReference>